<keyword evidence="2" id="KW-1185">Reference proteome</keyword>
<proteinExistence type="predicted"/>
<evidence type="ECO:0000313" key="1">
    <source>
        <dbReference type="EMBL" id="MVO07832.1"/>
    </source>
</evidence>
<dbReference type="RefSeq" id="WP_140996228.1">
    <property type="nucleotide sequence ID" value="NZ_VDCZ01000001.1"/>
</dbReference>
<dbReference type="OrthoDB" id="114026at2"/>
<dbReference type="Pfam" id="PF06940">
    <property type="entry name" value="DUF1287"/>
    <property type="match status" value="1"/>
</dbReference>
<sequence>MIKTVFFFSLSIFFINCQNKNKTSLDSVVTELTDTKQNQERTTIQEPKTFAKKLSQAAISIIDPEVIYTPSYVSLSYPNGDVPSKTGVCTDVIIRAYRKLNIDLQKEVHEDMKTNFSKYPKIWGLKTTDKNIDHRRVPNLEVFFERKGKKLTISQNPKDYKTGDLVTWMIGGELPHIGIVTHLKSTDGKRPMIVHNVGSGQVLQDCLFSYTIVGHFTYGN</sequence>
<protein>
    <submittedName>
        <fullName evidence="1">DUF1287 domain-containing protein</fullName>
    </submittedName>
</protein>
<dbReference type="Proteomes" id="UP000431264">
    <property type="component" value="Unassembled WGS sequence"/>
</dbReference>
<organism evidence="1 2">
    <name type="scientific">Flavobacterium profundi</name>
    <dbReference type="NCBI Taxonomy" id="1774945"/>
    <lineage>
        <taxon>Bacteria</taxon>
        <taxon>Pseudomonadati</taxon>
        <taxon>Bacteroidota</taxon>
        <taxon>Flavobacteriia</taxon>
        <taxon>Flavobacteriales</taxon>
        <taxon>Flavobacteriaceae</taxon>
        <taxon>Flavobacterium</taxon>
    </lineage>
</organism>
<comment type="caution">
    <text evidence="1">The sequence shown here is derived from an EMBL/GenBank/DDBJ whole genome shotgun (WGS) entry which is preliminary data.</text>
</comment>
<dbReference type="PIRSF" id="PIRSF011444">
    <property type="entry name" value="DUF1287"/>
    <property type="match status" value="1"/>
</dbReference>
<dbReference type="EMBL" id="WQLW01000001">
    <property type="protein sequence ID" value="MVO07832.1"/>
    <property type="molecule type" value="Genomic_DNA"/>
</dbReference>
<dbReference type="AlphaFoldDB" id="A0A6I4IJM1"/>
<gene>
    <name evidence="1" type="ORF">GOQ30_01475</name>
</gene>
<dbReference type="InterPro" id="IPR009706">
    <property type="entry name" value="DUF1287"/>
</dbReference>
<evidence type="ECO:0000313" key="2">
    <source>
        <dbReference type="Proteomes" id="UP000431264"/>
    </source>
</evidence>
<reference evidence="2" key="1">
    <citation type="submission" date="2019-05" db="EMBL/GenBank/DDBJ databases">
        <title>Flavobacterium profundi sp. nov., isolated from a deep-sea seamount.</title>
        <authorList>
            <person name="Zhang D.-C."/>
        </authorList>
    </citation>
    <scope>NUCLEOTIDE SEQUENCE [LARGE SCALE GENOMIC DNA]</scope>
    <source>
        <strain evidence="2">TP390</strain>
    </source>
</reference>
<name>A0A6I4IJM1_9FLAO</name>
<accession>A0A6I4IJM1</accession>